<sequence length="144" mass="16957">MIKLTEIAWLAGLLEGEGYFALYKKKYPVIRVTMTDEDTIIKAANIWKANTEVYHYKNLWRTEITGALAIQWMMTLFPYLGERRREAVTEVVKFWRAYSHMRSCNGLQIRASCHPDRPASSFGLCRSCYQREWREKRKLLRGTG</sequence>
<protein>
    <recommendedName>
        <fullName evidence="2">Homing endonuclease LAGLIDADG domain-containing protein</fullName>
    </recommendedName>
</protein>
<dbReference type="EMBL" id="LAZR01025815">
    <property type="protein sequence ID" value="KKL70718.1"/>
    <property type="molecule type" value="Genomic_DNA"/>
</dbReference>
<gene>
    <name evidence="1" type="ORF">LCGC14_2102090</name>
</gene>
<evidence type="ECO:0008006" key="2">
    <source>
        <dbReference type="Google" id="ProtNLM"/>
    </source>
</evidence>
<dbReference type="InterPro" id="IPR027434">
    <property type="entry name" value="Homing_endonucl"/>
</dbReference>
<proteinExistence type="predicted"/>
<dbReference type="AlphaFoldDB" id="A0A0F9E9H4"/>
<evidence type="ECO:0000313" key="1">
    <source>
        <dbReference type="EMBL" id="KKL70718.1"/>
    </source>
</evidence>
<organism evidence="1">
    <name type="scientific">marine sediment metagenome</name>
    <dbReference type="NCBI Taxonomy" id="412755"/>
    <lineage>
        <taxon>unclassified sequences</taxon>
        <taxon>metagenomes</taxon>
        <taxon>ecological metagenomes</taxon>
    </lineage>
</organism>
<accession>A0A0F9E9H4</accession>
<dbReference type="SUPFAM" id="SSF55608">
    <property type="entry name" value="Homing endonucleases"/>
    <property type="match status" value="1"/>
</dbReference>
<comment type="caution">
    <text evidence="1">The sequence shown here is derived from an EMBL/GenBank/DDBJ whole genome shotgun (WGS) entry which is preliminary data.</text>
</comment>
<reference evidence="1" key="1">
    <citation type="journal article" date="2015" name="Nature">
        <title>Complex archaea that bridge the gap between prokaryotes and eukaryotes.</title>
        <authorList>
            <person name="Spang A."/>
            <person name="Saw J.H."/>
            <person name="Jorgensen S.L."/>
            <person name="Zaremba-Niedzwiedzka K."/>
            <person name="Martijn J."/>
            <person name="Lind A.E."/>
            <person name="van Eijk R."/>
            <person name="Schleper C."/>
            <person name="Guy L."/>
            <person name="Ettema T.J."/>
        </authorList>
    </citation>
    <scope>NUCLEOTIDE SEQUENCE</scope>
</reference>
<name>A0A0F9E9H4_9ZZZZ</name>
<dbReference type="Gene3D" id="3.10.28.10">
    <property type="entry name" value="Homing endonucleases"/>
    <property type="match status" value="1"/>
</dbReference>